<dbReference type="InterPro" id="IPR049053">
    <property type="entry name" value="AFCA-like_C"/>
</dbReference>
<evidence type="ECO:0000313" key="4">
    <source>
        <dbReference type="EMBL" id="UYU65662.1"/>
    </source>
</evidence>
<dbReference type="Pfam" id="PF21307">
    <property type="entry name" value="Glyco_hydro_95_C"/>
    <property type="match status" value="1"/>
</dbReference>
<dbReference type="Gene3D" id="1.50.10.10">
    <property type="match status" value="1"/>
</dbReference>
<dbReference type="PANTHER" id="PTHR31084">
    <property type="entry name" value="ALPHA-L-FUCOSIDASE 2"/>
    <property type="match status" value="1"/>
</dbReference>
<feature type="domain" description="Alpha fucosidase A-like C-terminal" evidence="2">
    <location>
        <begin position="710"/>
        <end position="802"/>
    </location>
</feature>
<dbReference type="EMBL" id="CP083680">
    <property type="protein sequence ID" value="UYU65662.1"/>
    <property type="molecule type" value="Genomic_DNA"/>
</dbReference>
<dbReference type="InterPro" id="IPR008928">
    <property type="entry name" value="6-hairpin_glycosidase_sf"/>
</dbReference>
<evidence type="ECO:0000313" key="5">
    <source>
        <dbReference type="Proteomes" id="UP001156218"/>
    </source>
</evidence>
<dbReference type="GO" id="GO:0005975">
    <property type="term" value="P:carbohydrate metabolic process"/>
    <property type="evidence" value="ECO:0007669"/>
    <property type="project" value="InterPro"/>
</dbReference>
<protein>
    <submittedName>
        <fullName evidence="4">Glycoside hydrolase family 95 protein</fullName>
    </submittedName>
</protein>
<evidence type="ECO:0000259" key="2">
    <source>
        <dbReference type="Pfam" id="PF21307"/>
    </source>
</evidence>
<gene>
    <name evidence="4" type="ORF">KQP68_19080</name>
</gene>
<dbReference type="AlphaFoldDB" id="A0A139KQR0"/>
<dbReference type="PIRSF" id="PIRSF007663">
    <property type="entry name" value="UCP007663"/>
    <property type="match status" value="1"/>
</dbReference>
<proteinExistence type="predicted"/>
<dbReference type="InterPro" id="IPR054363">
    <property type="entry name" value="GH95_cat"/>
</dbReference>
<feature type="domain" description="Glycosyl hydrolase family 95 catalytic" evidence="3">
    <location>
        <begin position="292"/>
        <end position="708"/>
    </location>
</feature>
<dbReference type="PANTHER" id="PTHR31084:SF0">
    <property type="entry name" value="ALPHA-L-FUCOSIDASE 2"/>
    <property type="match status" value="1"/>
</dbReference>
<dbReference type="Pfam" id="PF14498">
    <property type="entry name" value="Glyco_hyd_65N_2"/>
    <property type="match status" value="1"/>
</dbReference>
<dbReference type="Pfam" id="PF22124">
    <property type="entry name" value="Glyco_hydro_95_cat"/>
    <property type="match status" value="1"/>
</dbReference>
<dbReference type="GO" id="GO:0004560">
    <property type="term" value="F:alpha-L-fucosidase activity"/>
    <property type="evidence" value="ECO:0007669"/>
    <property type="project" value="InterPro"/>
</dbReference>
<evidence type="ECO:0000259" key="3">
    <source>
        <dbReference type="Pfam" id="PF22124"/>
    </source>
</evidence>
<dbReference type="RefSeq" id="WP_048698129.1">
    <property type="nucleotide sequence ID" value="NZ_CP083680.1"/>
</dbReference>
<accession>A0A139KQR0</accession>
<dbReference type="SUPFAM" id="SSF48208">
    <property type="entry name" value="Six-hairpin glycosidases"/>
    <property type="match status" value="1"/>
</dbReference>
<keyword evidence="4" id="KW-0378">Hydrolase</keyword>
<name>A0A139KQR0_BACT4</name>
<dbReference type="InterPro" id="IPR016518">
    <property type="entry name" value="Alpha-L-fucosidase"/>
</dbReference>
<evidence type="ECO:0000259" key="1">
    <source>
        <dbReference type="Pfam" id="PF14498"/>
    </source>
</evidence>
<feature type="domain" description="Glycosyl hydrolase family 95 N-terminal" evidence="1">
    <location>
        <begin position="31"/>
        <end position="268"/>
    </location>
</feature>
<sequence>MRNVTLGLIIGAALLVSGSLSLKATENKMKLWYDKPADEWMKSLPLGNGRLGVMIYGGIETETLALNESTMWSGEYDEHQQRPFGREKLNQVRKLFFENNLSEGNHVAGNMMAGSPHSVGTHLPIGDLKINFSYPQGEISDYRHELDLHTAINTVSYKVGNTEYIRQCIASNPDDVVAMHIKASRPKAITMELELKLLRQANVVASGNQLIYTGNAEFEKHGKGGVHFEGRIAVQIKGGTIKAEGKKLYIEKATEVTLLSDVRTNFKNNTFSGYNYKIKCEKTIELASKKDFKTLKKKHIEDYSPLFSRVGLSFEHHAKFDHLPNDERWARVKKGESDPGLDALFFQYARYLLIASSRPNSPLPVALQGFFNDNLACHMGWTNDYHLDINTEQNYWIANVGNLAECHLPLFDYIKDLSIHGAKTAKDLYGCKGWTAHTTANPWGYTAVSGSILWGLFPTASSWLASHLWTQYDYTQDKDFLKNTAYPLLKSNAEFLLDYMVIDPRNNYLVTGPSISPENSFRHQGQEFCASMMPTCDRVLAYEIFSACLQSTEILNVDASFADSLRTAISQLPPFRISTNGGVQEWFEDYEEAHPNHRHTTHLLSLYPYSQITLDKTPELAQAAAKTIEKRLAAKDWEDTEWSRANMICFYARLKDSEKAYSSVKQLLGKLSRENMFTVSPAGIAGAGEDIFAFDGNTAGAAGMAEMLLQSHDNCIELLSCLPEEWKNGSFKGLCARGGIEIDASWKNARIENTVFKATAATEFILRLPNAEAYRWKLNKKTFIPKKNADGSIQIKMNVDDCITIILI</sequence>
<organism evidence="4 5">
    <name type="scientific">Bacteroides thetaiotaomicron</name>
    <dbReference type="NCBI Taxonomy" id="818"/>
    <lineage>
        <taxon>Bacteria</taxon>
        <taxon>Pseudomonadati</taxon>
        <taxon>Bacteroidota</taxon>
        <taxon>Bacteroidia</taxon>
        <taxon>Bacteroidales</taxon>
        <taxon>Bacteroidaceae</taxon>
        <taxon>Bacteroides</taxon>
    </lineage>
</organism>
<dbReference type="InterPro" id="IPR012341">
    <property type="entry name" value="6hp_glycosidase-like_sf"/>
</dbReference>
<reference evidence="4 5" key="1">
    <citation type="submission" date="2021-06" db="EMBL/GenBank/DDBJ databases">
        <title>Interrogation of the integrated mobile genetic elements in gut-associated Bacteroides with a consensus prediction approach.</title>
        <authorList>
            <person name="Campbell D.E."/>
            <person name="Leigh J.R."/>
            <person name="Kim T."/>
            <person name="England W."/>
            <person name="Whitaker R.J."/>
            <person name="Degnan P.H."/>
        </authorList>
    </citation>
    <scope>NUCLEOTIDE SEQUENCE [LARGE SCALE GENOMIC DNA]</scope>
    <source>
        <strain evidence="4 5">WAL8669</strain>
    </source>
</reference>
<dbReference type="Proteomes" id="UP001156218">
    <property type="component" value="Chromosome"/>
</dbReference>
<dbReference type="InterPro" id="IPR027414">
    <property type="entry name" value="GH95_N_dom"/>
</dbReference>